<keyword evidence="3" id="KW-1185">Reference proteome</keyword>
<dbReference type="InterPro" id="IPR023213">
    <property type="entry name" value="CAT-like_dom_sf"/>
</dbReference>
<dbReference type="Proteomes" id="UP000836841">
    <property type="component" value="Chromosome 2"/>
</dbReference>
<organism evidence="2 3">
    <name type="scientific">Thlaspi arvense</name>
    <name type="common">Field penny-cress</name>
    <dbReference type="NCBI Taxonomy" id="13288"/>
    <lineage>
        <taxon>Eukaryota</taxon>
        <taxon>Viridiplantae</taxon>
        <taxon>Streptophyta</taxon>
        <taxon>Embryophyta</taxon>
        <taxon>Tracheophyta</taxon>
        <taxon>Spermatophyta</taxon>
        <taxon>Magnoliopsida</taxon>
        <taxon>eudicotyledons</taxon>
        <taxon>Gunneridae</taxon>
        <taxon>Pentapetalae</taxon>
        <taxon>rosids</taxon>
        <taxon>malvids</taxon>
        <taxon>Brassicales</taxon>
        <taxon>Brassicaceae</taxon>
        <taxon>Thlaspideae</taxon>
        <taxon>Thlaspi</taxon>
    </lineage>
</organism>
<dbReference type="PANTHER" id="PTHR31896:SF53">
    <property type="entry name" value="ACETYLTRANSFERASE"/>
    <property type="match status" value="1"/>
</dbReference>
<keyword evidence="1" id="KW-0808">Transferase</keyword>
<protein>
    <submittedName>
        <fullName evidence="2">Uncharacterized protein</fullName>
    </submittedName>
</protein>
<name>A0AAU9RIC5_THLAR</name>
<evidence type="ECO:0000313" key="3">
    <source>
        <dbReference type="Proteomes" id="UP000836841"/>
    </source>
</evidence>
<proteinExistence type="predicted"/>
<dbReference type="GO" id="GO:0016740">
    <property type="term" value="F:transferase activity"/>
    <property type="evidence" value="ECO:0007669"/>
    <property type="project" value="UniProtKB-KW"/>
</dbReference>
<gene>
    <name evidence="2" type="ORF">TAV2_LOCUS5242</name>
</gene>
<dbReference type="PANTHER" id="PTHR31896">
    <property type="entry name" value="FAMILY REGULATORY PROTEIN, PUTATIVE (AFU_ORTHOLOGUE AFUA_3G14730)-RELATED"/>
    <property type="match status" value="1"/>
</dbReference>
<accession>A0AAU9RIC5</accession>
<evidence type="ECO:0000313" key="2">
    <source>
        <dbReference type="EMBL" id="CAH2043191.1"/>
    </source>
</evidence>
<dbReference type="AlphaFoldDB" id="A0AAU9RIC5"/>
<sequence length="267" mass="29816">MQDLVVKSRSIVHPRNIVNQSTDRVKKINLTPWDLLRLRFCYPQRGLFFPKPDSDIEAIISKLKTSLSVALDHFYPLAGRLVKEVNEDDDTVSFLISCEDGSGVMAITMPLLTADRSGNSSMHEENVLKLKAKANDEAGPEEDGEVSSFQAALGHIWRSRVKHGGMRREEETHCRVPIDMRQRLSPKLKEDSFGNVIQTGINVEIPASVSGTLLVTSCPRFNVYGNDFGWGKPIGSRSGPPFSNGKLVVFKGLKKEALNFKRHSRLK</sequence>
<dbReference type="EMBL" id="OU466858">
    <property type="protein sequence ID" value="CAH2043191.1"/>
    <property type="molecule type" value="Genomic_DNA"/>
</dbReference>
<dbReference type="InterPro" id="IPR051283">
    <property type="entry name" value="Sec_Metabolite_Acyltrans"/>
</dbReference>
<dbReference type="Gene3D" id="3.30.559.10">
    <property type="entry name" value="Chloramphenicol acetyltransferase-like domain"/>
    <property type="match status" value="3"/>
</dbReference>
<reference evidence="2 3" key="1">
    <citation type="submission" date="2022-03" db="EMBL/GenBank/DDBJ databases">
        <authorList>
            <person name="Nunn A."/>
            <person name="Chopra R."/>
            <person name="Nunn A."/>
            <person name="Contreras Garrido A."/>
        </authorList>
    </citation>
    <scope>NUCLEOTIDE SEQUENCE [LARGE SCALE GENOMIC DNA]</scope>
</reference>
<dbReference type="Pfam" id="PF02458">
    <property type="entry name" value="Transferase"/>
    <property type="match status" value="2"/>
</dbReference>
<evidence type="ECO:0000256" key="1">
    <source>
        <dbReference type="ARBA" id="ARBA00022679"/>
    </source>
</evidence>